<keyword evidence="1" id="KW-0472">Membrane</keyword>
<dbReference type="STRING" id="1531429.JI75_06900"/>
<protein>
    <submittedName>
        <fullName evidence="2">Uncharacterized protein</fullName>
    </submittedName>
</protein>
<feature type="transmembrane region" description="Helical" evidence="1">
    <location>
        <begin position="134"/>
        <end position="152"/>
    </location>
</feature>
<dbReference type="OrthoDB" id="9937805at2"/>
<name>A0A0A8B6G5_9ACTN</name>
<dbReference type="HOGENOM" id="CLU_1425806_0_0_11"/>
<evidence type="ECO:0000313" key="3">
    <source>
        <dbReference type="Proteomes" id="UP000031121"/>
    </source>
</evidence>
<proteinExistence type="predicted"/>
<keyword evidence="3" id="KW-1185">Reference proteome</keyword>
<accession>A0A0A8B6G5</accession>
<evidence type="ECO:0000256" key="1">
    <source>
        <dbReference type="SAM" id="Phobius"/>
    </source>
</evidence>
<keyword evidence="1" id="KW-1133">Transmembrane helix</keyword>
<dbReference type="EMBL" id="CP009302">
    <property type="protein sequence ID" value="AJC12428.1"/>
    <property type="molecule type" value="Genomic_DNA"/>
</dbReference>
<keyword evidence="1" id="KW-0812">Transmembrane</keyword>
<organism evidence="2 3">
    <name type="scientific">Berryella intestinalis</name>
    <dbReference type="NCBI Taxonomy" id="1531429"/>
    <lineage>
        <taxon>Bacteria</taxon>
        <taxon>Bacillati</taxon>
        <taxon>Actinomycetota</taxon>
        <taxon>Coriobacteriia</taxon>
        <taxon>Eggerthellales</taxon>
        <taxon>Eggerthellaceae</taxon>
        <taxon>Berryella</taxon>
    </lineage>
</organism>
<feature type="transmembrane region" description="Helical" evidence="1">
    <location>
        <begin position="158"/>
        <end position="178"/>
    </location>
</feature>
<feature type="transmembrane region" description="Helical" evidence="1">
    <location>
        <begin position="45"/>
        <end position="69"/>
    </location>
</feature>
<feature type="transmembrane region" description="Helical" evidence="1">
    <location>
        <begin position="89"/>
        <end position="113"/>
    </location>
</feature>
<dbReference type="AlphaFoldDB" id="A0A0A8B6G5"/>
<gene>
    <name evidence="2" type="ORF">JI75_06900</name>
</gene>
<evidence type="ECO:0000313" key="2">
    <source>
        <dbReference type="EMBL" id="AJC12428.1"/>
    </source>
</evidence>
<sequence length="190" mass="21448">MSKRNPKKDDLVIPAEGEVLYGDDGLRIGDDGYPMTPMRTAEHRLLDIILIIGYIFVVVAVVLVVLALFQGQDYDTRDFSMHGGAAYKGLNLALLMRCEALVVFVLGLTSVFISHRGFNWLYDNDSLLAVRRCMLIQVALSFAWNVYLWFNVQLVDPFTGLVFLLSILHWLIIVRVIAERPGLTPSKFSK</sequence>
<dbReference type="KEGG" id="cbac:JI75_06900"/>
<dbReference type="RefSeq" id="WP_039689727.1">
    <property type="nucleotide sequence ID" value="NZ_CP009302.1"/>
</dbReference>
<reference evidence="2 3" key="2">
    <citation type="journal article" date="2015" name="Genome Announc.">
        <title>Complete Genome Sequence of Coriobacteriaceae Strain 68-1-3, a Novel Mucus-Degrading Isolate from the Swine Intestinal Tract.</title>
        <authorList>
            <person name="Looft T."/>
            <person name="Bayles D.O."/>
            <person name="Alt D.P."/>
            <person name="Stanton T.B."/>
        </authorList>
    </citation>
    <scope>NUCLEOTIDE SEQUENCE [LARGE SCALE GENOMIC DNA]</scope>
    <source>
        <strain evidence="2 3">68-1-3</strain>
    </source>
</reference>
<dbReference type="Proteomes" id="UP000031121">
    <property type="component" value="Chromosome"/>
</dbReference>
<reference evidence="3" key="1">
    <citation type="submission" date="2014-08" db="EMBL/GenBank/DDBJ databases">
        <title>Coriobacteriaceae sp. complete genome.</title>
        <authorList>
            <person name="Looft T."/>
            <person name="Bayles D.O."/>
            <person name="Stanton T.B."/>
        </authorList>
    </citation>
    <scope>NUCLEOTIDE SEQUENCE [LARGE SCALE GENOMIC DNA]</scope>
    <source>
        <strain evidence="3">68-1-3</strain>
    </source>
</reference>